<gene>
    <name evidence="2" type="ORF">G5B17_14200</name>
</gene>
<accession>A0ABX2HBB5</accession>
<feature type="domain" description="N-acetyltransferase" evidence="1">
    <location>
        <begin position="4"/>
        <end position="152"/>
    </location>
</feature>
<protein>
    <submittedName>
        <fullName evidence="2">GNAT family N-acetyltransferase</fullName>
    </submittedName>
</protein>
<dbReference type="PROSITE" id="PS51186">
    <property type="entry name" value="GNAT"/>
    <property type="match status" value="1"/>
</dbReference>
<dbReference type="Pfam" id="PF00583">
    <property type="entry name" value="Acetyltransf_1"/>
    <property type="match status" value="1"/>
</dbReference>
<evidence type="ECO:0000313" key="3">
    <source>
        <dbReference type="Proteomes" id="UP001644719"/>
    </source>
</evidence>
<proteinExistence type="predicted"/>
<keyword evidence="3" id="KW-1185">Reference proteome</keyword>
<name>A0ABX2HBB5_9FIRM</name>
<comment type="caution">
    <text evidence="2">The sequence shown here is derived from an EMBL/GenBank/DDBJ whole genome shotgun (WGS) entry which is preliminary data.</text>
</comment>
<dbReference type="InterPro" id="IPR000182">
    <property type="entry name" value="GNAT_dom"/>
</dbReference>
<dbReference type="RefSeq" id="WP_173716727.1">
    <property type="nucleotide sequence ID" value="NZ_JAAINN010000023.1"/>
</dbReference>
<evidence type="ECO:0000313" key="2">
    <source>
        <dbReference type="EMBL" id="NSG86531.1"/>
    </source>
</evidence>
<dbReference type="InterPro" id="IPR016181">
    <property type="entry name" value="Acyl_CoA_acyltransferase"/>
</dbReference>
<dbReference type="Proteomes" id="UP001644719">
    <property type="component" value="Unassembled WGS sequence"/>
</dbReference>
<organism evidence="2 3">
    <name type="scientific">Blautia faecis</name>
    <dbReference type="NCBI Taxonomy" id="871665"/>
    <lineage>
        <taxon>Bacteria</taxon>
        <taxon>Bacillati</taxon>
        <taxon>Bacillota</taxon>
        <taxon>Clostridia</taxon>
        <taxon>Lachnospirales</taxon>
        <taxon>Lachnospiraceae</taxon>
        <taxon>Blautia</taxon>
    </lineage>
</organism>
<sequence>MKLVNIADEGAKYKWQLYDLYDKAFPEQEKKPLQVMENLVADGKMEMLAMVDEDEFVGLAINLIDAEQDRALLDYYAIVPEKRNYGYGSRGLEALLKKFKNHKYIFEIETQDEKAENAEERKKRKAFYLRNGLQETGLFVNVYDTDFEILTPDGELTFWEYVDFLREVMYEEYVQILRPTLIAMKK</sequence>
<dbReference type="EMBL" id="JAAITS010000042">
    <property type="protein sequence ID" value="NSG86531.1"/>
    <property type="molecule type" value="Genomic_DNA"/>
</dbReference>
<dbReference type="SUPFAM" id="SSF55729">
    <property type="entry name" value="Acyl-CoA N-acyltransferases (Nat)"/>
    <property type="match status" value="1"/>
</dbReference>
<reference evidence="2 3" key="1">
    <citation type="journal article" date="2020" name="Cell Host Microbe">
        <title>Functional and Genomic Variation between Human-Derived Isolates of Lachnospiraceae Reveals Inter- and Intra-Species Diversity.</title>
        <authorList>
            <person name="Sorbara M.T."/>
            <person name="Littmann E.R."/>
            <person name="Fontana E."/>
            <person name="Moody T.U."/>
            <person name="Kohout C.E."/>
            <person name="Gjonbalaj M."/>
            <person name="Eaton V."/>
            <person name="Seok R."/>
            <person name="Leiner I.M."/>
            <person name="Pamer E.G."/>
        </authorList>
    </citation>
    <scope>NUCLEOTIDE SEQUENCE [LARGE SCALE GENOMIC DNA]</scope>
    <source>
        <strain evidence="2 3">MSK.17.74</strain>
    </source>
</reference>
<dbReference type="Gene3D" id="3.40.630.30">
    <property type="match status" value="1"/>
</dbReference>
<evidence type="ECO:0000259" key="1">
    <source>
        <dbReference type="PROSITE" id="PS51186"/>
    </source>
</evidence>